<feature type="transmembrane region" description="Helical" evidence="1">
    <location>
        <begin position="160"/>
        <end position="177"/>
    </location>
</feature>
<accession>I3YRH9</accession>
<dbReference type="Proteomes" id="UP000006049">
    <property type="component" value="Chromosome"/>
</dbReference>
<keyword evidence="1" id="KW-0812">Transmembrane</keyword>
<evidence type="ECO:0000313" key="2">
    <source>
        <dbReference type="EMBL" id="AFL79597.1"/>
    </source>
</evidence>
<name>I3YRH9_AEQSU</name>
<sequence>MGEEKVKEKFNSNIFKIKLADGKFIDGSSIAKHSADNNIKEPIIFINPNFKYVQWMVKKDFTTLQTKRHIKNQLSNNTDLNLTELQKALVIEDTKNKKAEGYIGKLAIKTSNIISEGKFHIQASCSPESAIKMVNKVIEELMKEKEIYVKSKIKRDYKNIIFYLIFIFFVTSIWFINKQFQTFPIWLSNIIGLILFLIPLVVMRLINHSIFNTLFFKKKAEKKYEKEFSNNVI</sequence>
<evidence type="ECO:0000256" key="1">
    <source>
        <dbReference type="SAM" id="Phobius"/>
    </source>
</evidence>
<keyword evidence="1" id="KW-0472">Membrane</keyword>
<organism evidence="2 3">
    <name type="scientific">Aequorivita sublithincola (strain DSM 14238 / LMG 21431 / ACAM 643 / 9-3)</name>
    <dbReference type="NCBI Taxonomy" id="746697"/>
    <lineage>
        <taxon>Bacteria</taxon>
        <taxon>Pseudomonadati</taxon>
        <taxon>Bacteroidota</taxon>
        <taxon>Flavobacteriia</taxon>
        <taxon>Flavobacteriales</taxon>
        <taxon>Flavobacteriaceae</taxon>
        <taxon>Aequorivita</taxon>
    </lineage>
</organism>
<dbReference type="RefSeq" id="WP_014780855.1">
    <property type="nucleotide sequence ID" value="NC_018013.1"/>
</dbReference>
<dbReference type="AlphaFoldDB" id="I3YRH9"/>
<feature type="transmembrane region" description="Helical" evidence="1">
    <location>
        <begin position="183"/>
        <end position="206"/>
    </location>
</feature>
<gene>
    <name evidence="2" type="ordered locus">Aeqsu_0065</name>
</gene>
<protein>
    <submittedName>
        <fullName evidence="2">Uncharacterized protein</fullName>
    </submittedName>
</protein>
<dbReference type="KEGG" id="asl:Aeqsu_0065"/>
<proteinExistence type="predicted"/>
<dbReference type="HOGENOM" id="CLU_1187914_0_0_10"/>
<dbReference type="EMBL" id="CP003280">
    <property type="protein sequence ID" value="AFL79597.1"/>
    <property type="molecule type" value="Genomic_DNA"/>
</dbReference>
<reference evidence="2 3" key="1">
    <citation type="submission" date="2012-06" db="EMBL/GenBank/DDBJ databases">
        <title>The complete genome of Aequorivita sublithincola DSM 14238.</title>
        <authorList>
            <consortium name="US DOE Joint Genome Institute (JGI-PGF)"/>
            <person name="Lucas S."/>
            <person name="Copeland A."/>
            <person name="Lapidus A."/>
            <person name="Goodwin L."/>
            <person name="Pitluck S."/>
            <person name="Peters L."/>
            <person name="Munk A.C.C."/>
            <person name="Kyrpides N."/>
            <person name="Mavromatis K."/>
            <person name="Pagani I."/>
            <person name="Ivanova N."/>
            <person name="Ovchinnikova G."/>
            <person name="Zeytun A."/>
            <person name="Detter J.C."/>
            <person name="Han C."/>
            <person name="Land M."/>
            <person name="Hauser L."/>
            <person name="Markowitz V."/>
            <person name="Cheng J.-F."/>
            <person name="Hugenholtz P."/>
            <person name="Woyke T."/>
            <person name="Wu D."/>
            <person name="Tindall B."/>
            <person name="Faehnrich R."/>
            <person name="Brambilla E."/>
            <person name="Klenk H.-P."/>
            <person name="Eisen J.A."/>
        </authorList>
    </citation>
    <scope>NUCLEOTIDE SEQUENCE [LARGE SCALE GENOMIC DNA]</scope>
    <source>
        <strain evidence="3">DSM 14238 / LMG 21431 / ACAM 643 / 9-3</strain>
    </source>
</reference>
<keyword evidence="1" id="KW-1133">Transmembrane helix</keyword>
<keyword evidence="3" id="KW-1185">Reference proteome</keyword>
<evidence type="ECO:0000313" key="3">
    <source>
        <dbReference type="Proteomes" id="UP000006049"/>
    </source>
</evidence>